<keyword evidence="2" id="KW-1185">Reference proteome</keyword>
<dbReference type="EMBL" id="DF143059">
    <property type="protein sequence ID" value="GAA50580.1"/>
    <property type="molecule type" value="Genomic_DNA"/>
</dbReference>
<reference evidence="1" key="1">
    <citation type="journal article" date="2011" name="Genome Biol.">
        <title>The draft genome of the carcinogenic human liver fluke Clonorchis sinensis.</title>
        <authorList>
            <person name="Wang X."/>
            <person name="Chen W."/>
            <person name="Huang Y."/>
            <person name="Sun J."/>
            <person name="Men J."/>
            <person name="Liu H."/>
            <person name="Luo F."/>
            <person name="Guo L."/>
            <person name="Lv X."/>
            <person name="Deng C."/>
            <person name="Zhou C."/>
            <person name="Fan Y."/>
            <person name="Li X."/>
            <person name="Huang L."/>
            <person name="Hu Y."/>
            <person name="Liang C."/>
            <person name="Hu X."/>
            <person name="Xu J."/>
            <person name="Yu X."/>
        </authorList>
    </citation>
    <scope>NUCLEOTIDE SEQUENCE [LARGE SCALE GENOMIC DNA]</scope>
    <source>
        <strain evidence="1">Henan</strain>
    </source>
</reference>
<name>G7YC96_CLOSI</name>
<accession>G7YC96</accession>
<protein>
    <submittedName>
        <fullName evidence="1">Uncharacterized protein</fullName>
    </submittedName>
</protein>
<evidence type="ECO:0000313" key="2">
    <source>
        <dbReference type="Proteomes" id="UP000008909"/>
    </source>
</evidence>
<sequence length="256" mass="29915">MSGLRKTDPSNEYVVSIPVKVFVTTNVHVVQPQGKKLVANDDVISSFGFAVTIKILLTFRSFHPVESYRTVYKMLTILVRPRTWRYLSQCHRDTCEPIGRTESSLDKSCWTHYQRNLRQPSFTVLQARQFGTVPGNRNIARIFLSDRTLVKSQRRCVERDEGGDKKVTSRTPNNLVKILDEFPPILTYDLPLDRHLQEPMVKYRHTFSEDSSGHAFVQTNVMREFGGNKWRSGYRCKNLLWVLHRVMRNCRTFDRF</sequence>
<evidence type="ECO:0000313" key="1">
    <source>
        <dbReference type="EMBL" id="GAA50580.1"/>
    </source>
</evidence>
<gene>
    <name evidence="1" type="ORF">CLF_104757</name>
</gene>
<proteinExistence type="predicted"/>
<organism evidence="1 2">
    <name type="scientific">Clonorchis sinensis</name>
    <name type="common">Chinese liver fluke</name>
    <dbReference type="NCBI Taxonomy" id="79923"/>
    <lineage>
        <taxon>Eukaryota</taxon>
        <taxon>Metazoa</taxon>
        <taxon>Spiralia</taxon>
        <taxon>Lophotrochozoa</taxon>
        <taxon>Platyhelminthes</taxon>
        <taxon>Trematoda</taxon>
        <taxon>Digenea</taxon>
        <taxon>Opisthorchiida</taxon>
        <taxon>Opisthorchiata</taxon>
        <taxon>Opisthorchiidae</taxon>
        <taxon>Clonorchis</taxon>
    </lineage>
</organism>
<dbReference type="AlphaFoldDB" id="G7YC96"/>
<dbReference type="Proteomes" id="UP000008909">
    <property type="component" value="Unassembled WGS sequence"/>
</dbReference>
<reference key="2">
    <citation type="submission" date="2011-10" db="EMBL/GenBank/DDBJ databases">
        <title>The genome and transcriptome sequence of Clonorchis sinensis provide insights into the carcinogenic liver fluke.</title>
        <authorList>
            <person name="Wang X."/>
            <person name="Huang Y."/>
            <person name="Chen W."/>
            <person name="Liu H."/>
            <person name="Guo L."/>
            <person name="Chen Y."/>
            <person name="Luo F."/>
            <person name="Zhou W."/>
            <person name="Sun J."/>
            <person name="Mao Q."/>
            <person name="Liang P."/>
            <person name="Zhou C."/>
            <person name="Tian Y."/>
            <person name="Men J."/>
            <person name="Lv X."/>
            <person name="Huang L."/>
            <person name="Zhou J."/>
            <person name="Hu Y."/>
            <person name="Li R."/>
            <person name="Zhang F."/>
            <person name="Lei H."/>
            <person name="Li X."/>
            <person name="Hu X."/>
            <person name="Liang C."/>
            <person name="Xu J."/>
            <person name="Wu Z."/>
            <person name="Yu X."/>
        </authorList>
    </citation>
    <scope>NUCLEOTIDE SEQUENCE</scope>
    <source>
        <strain>Henan</strain>
    </source>
</reference>